<organism evidence="1 2">
    <name type="scientific">Caerostris extrusa</name>
    <name type="common">Bark spider</name>
    <name type="synonym">Caerostris bankana</name>
    <dbReference type="NCBI Taxonomy" id="172846"/>
    <lineage>
        <taxon>Eukaryota</taxon>
        <taxon>Metazoa</taxon>
        <taxon>Ecdysozoa</taxon>
        <taxon>Arthropoda</taxon>
        <taxon>Chelicerata</taxon>
        <taxon>Arachnida</taxon>
        <taxon>Araneae</taxon>
        <taxon>Araneomorphae</taxon>
        <taxon>Entelegynae</taxon>
        <taxon>Araneoidea</taxon>
        <taxon>Araneidae</taxon>
        <taxon>Caerostris</taxon>
    </lineage>
</organism>
<name>A0AAV4UNN9_CAEEX</name>
<comment type="caution">
    <text evidence="1">The sequence shown here is derived from an EMBL/GenBank/DDBJ whole genome shotgun (WGS) entry which is preliminary data.</text>
</comment>
<keyword evidence="2" id="KW-1185">Reference proteome</keyword>
<dbReference type="EMBL" id="BPLR01013209">
    <property type="protein sequence ID" value="GIY59470.1"/>
    <property type="molecule type" value="Genomic_DNA"/>
</dbReference>
<reference evidence="1 2" key="1">
    <citation type="submission" date="2021-06" db="EMBL/GenBank/DDBJ databases">
        <title>Caerostris extrusa draft genome.</title>
        <authorList>
            <person name="Kono N."/>
            <person name="Arakawa K."/>
        </authorList>
    </citation>
    <scope>NUCLEOTIDE SEQUENCE [LARGE SCALE GENOMIC DNA]</scope>
</reference>
<protein>
    <submittedName>
        <fullName evidence="1">Uncharacterized protein</fullName>
    </submittedName>
</protein>
<dbReference type="AlphaFoldDB" id="A0AAV4UNN9"/>
<evidence type="ECO:0000313" key="2">
    <source>
        <dbReference type="Proteomes" id="UP001054945"/>
    </source>
</evidence>
<sequence length="104" mass="11857">MIICEAVSAADSRVELPLSEHVKVTPPFRYPCWFSPSFLDVRAPTLVYCQSKAARKYLCSKNCLLGFHTIVVQLLKVNRKCHNSMHVCCSSGKKYPLNMLIYFN</sequence>
<proteinExistence type="predicted"/>
<accession>A0AAV4UNN9</accession>
<dbReference type="Proteomes" id="UP001054945">
    <property type="component" value="Unassembled WGS sequence"/>
</dbReference>
<gene>
    <name evidence="1" type="ORF">CEXT_635041</name>
</gene>
<evidence type="ECO:0000313" key="1">
    <source>
        <dbReference type="EMBL" id="GIY59470.1"/>
    </source>
</evidence>